<gene>
    <name evidence="2" type="ORF">g.22794</name>
</gene>
<accession>A0A1D1YVI8</accession>
<sequence length="163" mass="15472">GGEGVVHEAVGEGVAVAAADLGGEGDGAPSEAHDAASRPGGVAGDAVARDVEAAAEGEVSEEDLAPGAGIEGGGLPGEEAGGRGVVGVRVAVAAGAVDAGAWAGRPRPRVRVRYETALPVVAVEWGEGGGVAGEEGGARRVSGAFAARGAPHPDEVAAGVGDE</sequence>
<feature type="compositionally biased region" description="Acidic residues" evidence="1">
    <location>
        <begin position="53"/>
        <end position="64"/>
    </location>
</feature>
<proteinExistence type="predicted"/>
<name>A0A1D1YVI8_9ARAE</name>
<evidence type="ECO:0000313" key="2">
    <source>
        <dbReference type="EMBL" id="JAT58632.1"/>
    </source>
</evidence>
<reference evidence="2" key="1">
    <citation type="submission" date="2015-07" db="EMBL/GenBank/DDBJ databases">
        <title>Transcriptome Assembly of Anthurium amnicola.</title>
        <authorList>
            <person name="Suzuki J."/>
        </authorList>
    </citation>
    <scope>NUCLEOTIDE SEQUENCE</scope>
</reference>
<evidence type="ECO:0000256" key="1">
    <source>
        <dbReference type="SAM" id="MobiDB-lite"/>
    </source>
</evidence>
<dbReference type="EMBL" id="GDJX01009304">
    <property type="protein sequence ID" value="JAT58632.1"/>
    <property type="molecule type" value="Transcribed_RNA"/>
</dbReference>
<feature type="non-terminal residue" evidence="2">
    <location>
        <position position="1"/>
    </location>
</feature>
<organism evidence="2">
    <name type="scientific">Anthurium amnicola</name>
    <dbReference type="NCBI Taxonomy" id="1678845"/>
    <lineage>
        <taxon>Eukaryota</taxon>
        <taxon>Viridiplantae</taxon>
        <taxon>Streptophyta</taxon>
        <taxon>Embryophyta</taxon>
        <taxon>Tracheophyta</taxon>
        <taxon>Spermatophyta</taxon>
        <taxon>Magnoliopsida</taxon>
        <taxon>Liliopsida</taxon>
        <taxon>Araceae</taxon>
        <taxon>Pothoideae</taxon>
        <taxon>Potheae</taxon>
        <taxon>Anthurium</taxon>
    </lineage>
</organism>
<protein>
    <submittedName>
        <fullName evidence="2">Uncharacterized protein</fullName>
    </submittedName>
</protein>
<feature type="region of interest" description="Disordered" evidence="1">
    <location>
        <begin position="18"/>
        <end position="81"/>
    </location>
</feature>
<dbReference type="AlphaFoldDB" id="A0A1D1YVI8"/>